<comment type="function">
    <text evidence="11">Plays a role in repairing double-strand DNA breaks, probably involving stabilizing or processing branched DNA or blocked replication forks.</text>
</comment>
<dbReference type="GO" id="GO:0016787">
    <property type="term" value="F:hydrolase activity"/>
    <property type="evidence" value="ECO:0007669"/>
    <property type="project" value="UniProtKB-KW"/>
</dbReference>
<evidence type="ECO:0000256" key="13">
    <source>
        <dbReference type="RuleBase" id="RU003555"/>
    </source>
</evidence>
<feature type="region of interest" description="Lon-protease-like" evidence="11">
    <location>
        <begin position="354"/>
        <end position="459"/>
    </location>
</feature>
<evidence type="ECO:0000259" key="14">
    <source>
        <dbReference type="PROSITE" id="PS50162"/>
    </source>
</evidence>
<dbReference type="GO" id="GO:0003684">
    <property type="term" value="F:damaged DNA binding"/>
    <property type="evidence" value="ECO:0007669"/>
    <property type="project" value="InterPro"/>
</dbReference>
<keyword evidence="16" id="KW-1185">Reference proteome</keyword>
<evidence type="ECO:0000256" key="11">
    <source>
        <dbReference type="HAMAP-Rule" id="MF_01498"/>
    </source>
</evidence>
<dbReference type="SMART" id="SM00382">
    <property type="entry name" value="AAA"/>
    <property type="match status" value="1"/>
</dbReference>
<dbReference type="PANTHER" id="PTHR32472:SF10">
    <property type="entry name" value="DNA REPAIR PROTEIN RADA-LIKE PROTEIN"/>
    <property type="match status" value="1"/>
</dbReference>
<dbReference type="GO" id="GO:0005524">
    <property type="term" value="F:ATP binding"/>
    <property type="evidence" value="ECO:0007669"/>
    <property type="project" value="UniProtKB-UniRule"/>
</dbReference>
<comment type="similarity">
    <text evidence="11 13">Belongs to the RecA family. RadA subfamily.</text>
</comment>
<dbReference type="SUPFAM" id="SSF54211">
    <property type="entry name" value="Ribosomal protein S5 domain 2-like"/>
    <property type="match status" value="1"/>
</dbReference>
<comment type="domain">
    <text evidence="11">The middle region has homology to RecA with ATPase motifs including the RadA KNRFG motif, while the C-terminus is homologous to Lon protease.</text>
</comment>
<keyword evidence="9 11" id="KW-0238">DNA-binding</keyword>
<dbReference type="GO" id="GO:0005829">
    <property type="term" value="C:cytosol"/>
    <property type="evidence" value="ECO:0007669"/>
    <property type="project" value="TreeGrafter"/>
</dbReference>
<evidence type="ECO:0000256" key="4">
    <source>
        <dbReference type="ARBA" id="ARBA00022771"/>
    </source>
</evidence>
<evidence type="ECO:0000313" key="15">
    <source>
        <dbReference type="EMBL" id="PJK29633.1"/>
    </source>
</evidence>
<dbReference type="EMBL" id="PHIG01000032">
    <property type="protein sequence ID" value="PJK29633.1"/>
    <property type="molecule type" value="Genomic_DNA"/>
</dbReference>
<feature type="short sequence motif" description="RadA KNRFG motif" evidence="11">
    <location>
        <begin position="255"/>
        <end position="259"/>
    </location>
</feature>
<comment type="function">
    <text evidence="13">DNA-dependent ATPase involved in processing of recombination intermediates, plays a role in repairing DNA breaks. Stimulates the branch migration of RecA-mediated strand transfer reactions, allowing the 3' invading strand to extend heteroduplex DNA faster. Binds ssDNA in the presence of ADP but not other nucleotides, has ATPase activity that is stimulated by ssDNA and various branched DNA structures, but inhibited by SSB. Does not have RecA's homology-searching function.</text>
</comment>
<dbReference type="GO" id="GO:0000725">
    <property type="term" value="P:recombinational repair"/>
    <property type="evidence" value="ECO:0007669"/>
    <property type="project" value="UniProtKB-UniRule"/>
</dbReference>
<name>A0A2M9G1Q1_9PROT</name>
<keyword evidence="3 11" id="KW-0227">DNA damage</keyword>
<keyword evidence="2 11" id="KW-0547">Nucleotide-binding</keyword>
<comment type="caution">
    <text evidence="15">The sequence shown here is derived from an EMBL/GenBank/DDBJ whole genome shotgun (WGS) entry which is preliminary data.</text>
</comment>
<dbReference type="PANTHER" id="PTHR32472">
    <property type="entry name" value="DNA REPAIR PROTEIN RADA"/>
    <property type="match status" value="1"/>
</dbReference>
<dbReference type="InterPro" id="IPR027417">
    <property type="entry name" value="P-loop_NTPase"/>
</dbReference>
<dbReference type="Pfam" id="PF18073">
    <property type="entry name" value="Zn_ribbon_LapB"/>
    <property type="match status" value="1"/>
</dbReference>
<dbReference type="GO" id="GO:0140664">
    <property type="term" value="F:ATP-dependent DNA damage sensor activity"/>
    <property type="evidence" value="ECO:0007669"/>
    <property type="project" value="InterPro"/>
</dbReference>
<dbReference type="InterPro" id="IPR003593">
    <property type="entry name" value="AAA+_ATPase"/>
</dbReference>
<evidence type="ECO:0000256" key="9">
    <source>
        <dbReference type="ARBA" id="ARBA00023125"/>
    </source>
</evidence>
<dbReference type="InterPro" id="IPR004504">
    <property type="entry name" value="DNA_repair_RadA"/>
</dbReference>
<keyword evidence="1 11" id="KW-0479">Metal-binding</keyword>
<evidence type="ECO:0000256" key="3">
    <source>
        <dbReference type="ARBA" id="ARBA00022763"/>
    </source>
</evidence>
<organism evidence="15 16">
    <name type="scientific">Minwuia thermotolerans</name>
    <dbReference type="NCBI Taxonomy" id="2056226"/>
    <lineage>
        <taxon>Bacteria</taxon>
        <taxon>Pseudomonadati</taxon>
        <taxon>Pseudomonadota</taxon>
        <taxon>Alphaproteobacteria</taxon>
        <taxon>Minwuiales</taxon>
        <taxon>Minwuiaceae</taxon>
        <taxon>Minwuia</taxon>
    </lineage>
</organism>
<dbReference type="AlphaFoldDB" id="A0A2M9G1Q1"/>
<evidence type="ECO:0000256" key="8">
    <source>
        <dbReference type="ARBA" id="ARBA00023016"/>
    </source>
</evidence>
<feature type="binding site" evidence="11">
    <location>
        <begin position="97"/>
        <end position="104"/>
    </location>
    <ligand>
        <name>ATP</name>
        <dbReference type="ChEBI" id="CHEBI:30616"/>
    </ligand>
</feature>
<dbReference type="GO" id="GO:0008270">
    <property type="term" value="F:zinc ion binding"/>
    <property type="evidence" value="ECO:0007669"/>
    <property type="project" value="UniProtKB-KW"/>
</dbReference>
<accession>A0A2M9G1Q1</accession>
<dbReference type="InterPro" id="IPR020568">
    <property type="entry name" value="Ribosomal_Su5_D2-typ_SF"/>
</dbReference>
<evidence type="ECO:0000313" key="16">
    <source>
        <dbReference type="Proteomes" id="UP000229498"/>
    </source>
</evidence>
<keyword evidence="6 13" id="KW-0862">Zinc</keyword>
<evidence type="ECO:0000256" key="2">
    <source>
        <dbReference type="ARBA" id="ARBA00022741"/>
    </source>
</evidence>
<evidence type="ECO:0000256" key="5">
    <source>
        <dbReference type="ARBA" id="ARBA00022801"/>
    </source>
</evidence>
<reference evidence="15 16" key="1">
    <citation type="submission" date="2017-11" db="EMBL/GenBank/DDBJ databases">
        <title>Draft genome sequence of Rhizobiales bacterium SY3-13.</title>
        <authorList>
            <person name="Sun C."/>
        </authorList>
    </citation>
    <scope>NUCLEOTIDE SEQUENCE [LARGE SCALE GENOMIC DNA]</scope>
    <source>
        <strain evidence="15 16">SY3-13</strain>
    </source>
</reference>
<sequence length="459" mass="48270">MARASRRYVCRECGAVYPKWRGFCDSCGASDSVEEETASARPRAFGVIQGGGRKRAAELTDLSVETLDEPRRTSGVGELDRVLGGGLVRGSAILIGGDPGIGKSTLLLQSAARMAATGQKVVYISGEEATAQIAMRARRLGVDGAAMKVANANALGEIMAALDQGPTPDLLVIDSIQTVFSENLDSAPGTVAQVRACGHELVQYAKQSGAAVVLVGHVTKDGQIAGPRVLEHMVDTVLYFEGDRSHQFRILRAVKNRFGAADEIGVFEMAEKGLMETPNPSALFLGDRDEPVAGASIFAGMEGSRPILVEIQALVAPSPLATPRRAVVGWDSGRLAMILAVLDTRLGLSLGQNEVYLNVAGGLRIGEPAADLAVAAALLSSLADRPLPAATVVFGEVGLAGEVRRVARAEARLKEAAKLGFRRAIAPSGSEGRDLLETTEIDGLHRLFSLFPLDEEPGV</sequence>
<evidence type="ECO:0000256" key="12">
    <source>
        <dbReference type="NCBIfam" id="TIGR00416"/>
    </source>
</evidence>
<evidence type="ECO:0000256" key="6">
    <source>
        <dbReference type="ARBA" id="ARBA00022833"/>
    </source>
</evidence>
<dbReference type="Pfam" id="PF13481">
    <property type="entry name" value="AAA_25"/>
    <property type="match status" value="1"/>
</dbReference>
<dbReference type="PRINTS" id="PR01874">
    <property type="entry name" value="DNAREPAIRADA"/>
</dbReference>
<proteinExistence type="inferred from homology"/>
<dbReference type="Gene3D" id="3.30.230.10">
    <property type="match status" value="1"/>
</dbReference>
<dbReference type="NCBIfam" id="TIGR00416">
    <property type="entry name" value="sms"/>
    <property type="match status" value="1"/>
</dbReference>
<dbReference type="Pfam" id="PF13541">
    <property type="entry name" value="ChlI"/>
    <property type="match status" value="1"/>
</dbReference>
<evidence type="ECO:0000256" key="7">
    <source>
        <dbReference type="ARBA" id="ARBA00022840"/>
    </source>
</evidence>
<dbReference type="OrthoDB" id="9803906at2"/>
<keyword evidence="8 11" id="KW-0346">Stress response</keyword>
<keyword evidence="5" id="KW-0378">Hydrolase</keyword>
<dbReference type="InterPro" id="IPR014721">
    <property type="entry name" value="Ribsml_uS5_D2-typ_fold_subgr"/>
</dbReference>
<dbReference type="CDD" id="cd01121">
    <property type="entry name" value="RadA_SMS_N"/>
    <property type="match status" value="1"/>
</dbReference>
<dbReference type="RefSeq" id="WP_109793658.1">
    <property type="nucleotide sequence ID" value="NZ_PHIG01000032.1"/>
</dbReference>
<evidence type="ECO:0000256" key="1">
    <source>
        <dbReference type="ARBA" id="ARBA00022723"/>
    </source>
</evidence>
<gene>
    <name evidence="11" type="primary">radA</name>
    <name evidence="15" type="ORF">CVT23_11315</name>
</gene>
<dbReference type="SUPFAM" id="SSF52540">
    <property type="entry name" value="P-loop containing nucleoside triphosphate hydrolases"/>
    <property type="match status" value="1"/>
</dbReference>
<dbReference type="InterPro" id="IPR041166">
    <property type="entry name" value="Rubredoxin_2"/>
</dbReference>
<dbReference type="PROSITE" id="PS50162">
    <property type="entry name" value="RECA_2"/>
    <property type="match status" value="1"/>
</dbReference>
<keyword evidence="4 13" id="KW-0863">Zinc-finger</keyword>
<dbReference type="FunFam" id="3.40.50.300:FF:000050">
    <property type="entry name" value="DNA repair protein RadA"/>
    <property type="match status" value="1"/>
</dbReference>
<dbReference type="HAMAP" id="MF_01498">
    <property type="entry name" value="RadA_bact"/>
    <property type="match status" value="1"/>
</dbReference>
<protein>
    <recommendedName>
        <fullName evidence="11 12">DNA repair protein RadA</fullName>
    </recommendedName>
</protein>
<evidence type="ECO:0000256" key="10">
    <source>
        <dbReference type="ARBA" id="ARBA00023204"/>
    </source>
</evidence>
<dbReference type="InterPro" id="IPR020588">
    <property type="entry name" value="RecA_ATP-bd"/>
</dbReference>
<keyword evidence="10 11" id="KW-0234">DNA repair</keyword>
<keyword evidence="7 11" id="KW-0067">ATP-binding</keyword>
<dbReference type="Gene3D" id="3.40.50.300">
    <property type="entry name" value="P-loop containing nucleotide triphosphate hydrolases"/>
    <property type="match status" value="1"/>
</dbReference>
<feature type="domain" description="RecA family profile 1" evidence="14">
    <location>
        <begin position="68"/>
        <end position="218"/>
    </location>
</feature>
<dbReference type="Proteomes" id="UP000229498">
    <property type="component" value="Unassembled WGS sequence"/>
</dbReference>